<evidence type="ECO:0000256" key="1">
    <source>
        <dbReference type="SAM" id="Coils"/>
    </source>
</evidence>
<reference evidence="3" key="1">
    <citation type="submission" date="2021-01" db="EMBL/GenBank/DDBJ databases">
        <authorList>
            <person name="Corre E."/>
            <person name="Pelletier E."/>
            <person name="Niang G."/>
            <person name="Scheremetjew M."/>
            <person name="Finn R."/>
            <person name="Kale V."/>
            <person name="Holt S."/>
            <person name="Cochrane G."/>
            <person name="Meng A."/>
            <person name="Brown T."/>
            <person name="Cohen L."/>
        </authorList>
    </citation>
    <scope>NUCLEOTIDE SEQUENCE</scope>
    <source>
        <strain evidence="3">CCMP3124</strain>
    </source>
</reference>
<organism evidence="3">
    <name type="scientific">Erythrolobus australicus</name>
    <dbReference type="NCBI Taxonomy" id="1077150"/>
    <lineage>
        <taxon>Eukaryota</taxon>
        <taxon>Rhodophyta</taxon>
        <taxon>Bangiophyceae</taxon>
        <taxon>Porphyridiales</taxon>
        <taxon>Porphyridiaceae</taxon>
        <taxon>Erythrolobus</taxon>
    </lineage>
</organism>
<feature type="coiled-coil region" evidence="1">
    <location>
        <begin position="82"/>
        <end position="116"/>
    </location>
</feature>
<dbReference type="AlphaFoldDB" id="A0A7S1TMG5"/>
<name>A0A7S1TMG5_9RHOD</name>
<keyword evidence="1" id="KW-0175">Coiled coil</keyword>
<feature type="coiled-coil region" evidence="1">
    <location>
        <begin position="217"/>
        <end position="244"/>
    </location>
</feature>
<protein>
    <submittedName>
        <fullName evidence="3">Uncharacterized protein</fullName>
    </submittedName>
</protein>
<evidence type="ECO:0000313" key="3">
    <source>
        <dbReference type="EMBL" id="CAD9241231.1"/>
    </source>
</evidence>
<sequence length="353" mass="38390">MVFGRRKQQTMSTKSMQRGILLASAVGGPGFGGLAAIAHEEEATKCTGGCAVAAAAPSPAELAGSGWKRGEEPSREQLTWALAHEGARRREAEREMERLSCALNDARVEIEALRKLPTISSAPVKSTELNEPATCVGESSAERESIAHKMVVSGQIRAVRELVARIAYLESQLRSERQTCAILSAELEESSNPKAAVNCSSTEQNHSAGAHASLTCMDDLSSERDRLKDERDALNRELFEVRGALSRAQRLARLLESDLELKTISEDRAAQEIEALVKTQHELEISSASLRSELERHKIMLVSARYALDTHAVFSLSSIATSSNSTSSTPQSREKRLESEICVADAEDGYLLE</sequence>
<proteinExistence type="predicted"/>
<feature type="region of interest" description="Disordered" evidence="2">
    <location>
        <begin position="319"/>
        <end position="338"/>
    </location>
</feature>
<dbReference type="EMBL" id="HBGI01004610">
    <property type="protein sequence ID" value="CAD9241231.1"/>
    <property type="molecule type" value="Transcribed_RNA"/>
</dbReference>
<accession>A0A7S1TMG5</accession>
<gene>
    <name evidence="3" type="ORF">EAUS1353_LOCUS2971</name>
</gene>
<feature type="compositionally biased region" description="Low complexity" evidence="2">
    <location>
        <begin position="319"/>
        <end position="331"/>
    </location>
</feature>
<evidence type="ECO:0000256" key="2">
    <source>
        <dbReference type="SAM" id="MobiDB-lite"/>
    </source>
</evidence>